<evidence type="ECO:0000313" key="2">
    <source>
        <dbReference type="EMBL" id="TXG67269.1"/>
    </source>
</evidence>
<organism evidence="2 3">
    <name type="scientific">Acer yangbiense</name>
    <dbReference type="NCBI Taxonomy" id="1000413"/>
    <lineage>
        <taxon>Eukaryota</taxon>
        <taxon>Viridiplantae</taxon>
        <taxon>Streptophyta</taxon>
        <taxon>Embryophyta</taxon>
        <taxon>Tracheophyta</taxon>
        <taxon>Spermatophyta</taxon>
        <taxon>Magnoliopsida</taxon>
        <taxon>eudicotyledons</taxon>
        <taxon>Gunneridae</taxon>
        <taxon>Pentapetalae</taxon>
        <taxon>rosids</taxon>
        <taxon>malvids</taxon>
        <taxon>Sapindales</taxon>
        <taxon>Sapindaceae</taxon>
        <taxon>Hippocastanoideae</taxon>
        <taxon>Acereae</taxon>
        <taxon>Acer</taxon>
    </lineage>
</organism>
<comment type="caution">
    <text evidence="2">The sequence shown here is derived from an EMBL/GenBank/DDBJ whole genome shotgun (WGS) entry which is preliminary data.</text>
</comment>
<accession>A0A5C7IE89</accession>
<protein>
    <recommendedName>
        <fullName evidence="1">F-box/LRR-repeat protein 15/At3g58940/PEG3-like LRR domain-containing protein</fullName>
    </recommendedName>
</protein>
<feature type="domain" description="F-box/LRR-repeat protein 15/At3g58940/PEG3-like LRR" evidence="1">
    <location>
        <begin position="63"/>
        <end position="135"/>
    </location>
</feature>
<dbReference type="PANTHER" id="PTHR31639">
    <property type="entry name" value="F-BOX PROTEIN-LIKE"/>
    <property type="match status" value="1"/>
</dbReference>
<dbReference type="InterPro" id="IPR032675">
    <property type="entry name" value="LRR_dom_sf"/>
</dbReference>
<dbReference type="InterPro" id="IPR055411">
    <property type="entry name" value="LRR_FXL15/At3g58940/PEG3-like"/>
</dbReference>
<dbReference type="Gene3D" id="3.80.10.10">
    <property type="entry name" value="Ribonuclease Inhibitor"/>
    <property type="match status" value="1"/>
</dbReference>
<dbReference type="PANTHER" id="PTHR31639:SF195">
    <property type="entry name" value="F-BOX DOMAIN-CONTAINING PROTEIN"/>
    <property type="match status" value="1"/>
</dbReference>
<dbReference type="OrthoDB" id="612216at2759"/>
<name>A0A5C7IE89_9ROSI</name>
<dbReference type="EMBL" id="VAHF01000003">
    <property type="protein sequence ID" value="TXG67269.1"/>
    <property type="molecule type" value="Genomic_DNA"/>
</dbReference>
<evidence type="ECO:0000259" key="1">
    <source>
        <dbReference type="Pfam" id="PF24758"/>
    </source>
</evidence>
<keyword evidence="3" id="KW-1185">Reference proteome</keyword>
<dbReference type="Pfam" id="PF24758">
    <property type="entry name" value="LRR_At5g56370"/>
    <property type="match status" value="1"/>
</dbReference>
<evidence type="ECO:0000313" key="3">
    <source>
        <dbReference type="Proteomes" id="UP000323000"/>
    </source>
</evidence>
<dbReference type="Proteomes" id="UP000323000">
    <property type="component" value="Chromosome 3"/>
</dbReference>
<proteinExistence type="predicted"/>
<reference evidence="3" key="1">
    <citation type="journal article" date="2019" name="Gigascience">
        <title>De novo genome assembly of the endangered Acer yangbiense, a plant species with extremely small populations endemic to Yunnan Province, China.</title>
        <authorList>
            <person name="Yang J."/>
            <person name="Wariss H.M."/>
            <person name="Tao L."/>
            <person name="Zhang R."/>
            <person name="Yun Q."/>
            <person name="Hollingsworth P."/>
            <person name="Dao Z."/>
            <person name="Luo G."/>
            <person name="Guo H."/>
            <person name="Ma Y."/>
            <person name="Sun W."/>
        </authorList>
    </citation>
    <scope>NUCLEOTIDE SEQUENCE [LARGE SCALE GENOMIC DNA]</scope>
    <source>
        <strain evidence="3">cv. Malutang</strain>
    </source>
</reference>
<dbReference type="SUPFAM" id="SSF52047">
    <property type="entry name" value="RNI-like"/>
    <property type="match status" value="1"/>
</dbReference>
<sequence>MMAKYMNMNVADLKIMEDRIVAMDQISELPDFIIHHIMSYPSTQEKFRLSMTVFDVEEVASLLDKWIELAVANEVKELDLNVQSTDDRRMCTLPGTLFSAKFVTTLKLSGCNLEQSSAYTTIRFHSLKKLLLNETYSCLSCTQIEDSDILRLLPQVSNNATLIDVEGSVIVMVGCADLKYFNLSGVNILVQEFHKLISKFPLLEKLILKGCVLERVSLSSNRPKELQEFDYRRSSCASFELCSFVGLLTLDLLSKDVVYENIYLPIVNRIHHVIPNVLYLQWLYEKMMKRDAKCCNSHEIKCWHHYLKDFKIGSFVPWIDPKPLHIDNLMVVLPNLPLGTIRFLLDWCFSEHIDEV</sequence>
<dbReference type="AlphaFoldDB" id="A0A5C7IE89"/>
<gene>
    <name evidence="2" type="ORF">EZV62_008544</name>
</gene>